<dbReference type="FunFam" id="2.60.34.10:FF:000023">
    <property type="entry name" value="70 kDa heat shock cognate protein"/>
    <property type="match status" value="1"/>
</dbReference>
<reference evidence="7" key="1">
    <citation type="submission" date="2015-09" db="EMBL/GenBank/DDBJ databases">
        <authorList>
            <consortium name="Pathogen Informatics"/>
        </authorList>
    </citation>
    <scope>NUCLEOTIDE SEQUENCE [LARGE SCALE GENOMIC DNA]</scope>
    <source>
        <strain evidence="7">Lake Konstanz</strain>
    </source>
</reference>
<dbReference type="InterPro" id="IPR018181">
    <property type="entry name" value="Heat_shock_70_CS"/>
</dbReference>
<evidence type="ECO:0000256" key="2">
    <source>
        <dbReference type="ARBA" id="ARBA00022741"/>
    </source>
</evidence>
<dbReference type="PROSITE" id="PS00297">
    <property type="entry name" value="HSP70_1"/>
    <property type="match status" value="1"/>
</dbReference>
<dbReference type="PRINTS" id="PR00301">
    <property type="entry name" value="HEATSHOCK70"/>
</dbReference>
<keyword evidence="2 4" id="KW-0547">Nucleotide-binding</keyword>
<evidence type="ECO:0000313" key="7">
    <source>
        <dbReference type="Proteomes" id="UP000051952"/>
    </source>
</evidence>
<evidence type="ECO:0000256" key="3">
    <source>
        <dbReference type="ARBA" id="ARBA00022840"/>
    </source>
</evidence>
<evidence type="ECO:0000256" key="5">
    <source>
        <dbReference type="SAM" id="MobiDB-lite"/>
    </source>
</evidence>
<accession>A0A0S4J8H0</accession>
<dbReference type="Pfam" id="PF00012">
    <property type="entry name" value="HSP70"/>
    <property type="match status" value="1"/>
</dbReference>
<name>A0A0S4J8H0_BODSA</name>
<evidence type="ECO:0000313" key="6">
    <source>
        <dbReference type="EMBL" id="CUG86635.1"/>
    </source>
</evidence>
<dbReference type="FunFam" id="3.30.30.30:FF:000001">
    <property type="entry name" value="heat shock 70 kDa protein-like"/>
    <property type="match status" value="1"/>
</dbReference>
<evidence type="ECO:0000256" key="1">
    <source>
        <dbReference type="ARBA" id="ARBA00007381"/>
    </source>
</evidence>
<dbReference type="AlphaFoldDB" id="A0A0S4J8H0"/>
<organism evidence="6 7">
    <name type="scientific">Bodo saltans</name>
    <name type="common">Flagellated protozoan</name>
    <dbReference type="NCBI Taxonomy" id="75058"/>
    <lineage>
        <taxon>Eukaryota</taxon>
        <taxon>Discoba</taxon>
        <taxon>Euglenozoa</taxon>
        <taxon>Kinetoplastea</taxon>
        <taxon>Metakinetoplastina</taxon>
        <taxon>Eubodonida</taxon>
        <taxon>Bodonidae</taxon>
        <taxon>Bodo</taxon>
    </lineage>
</organism>
<feature type="region of interest" description="Disordered" evidence="5">
    <location>
        <begin position="634"/>
        <end position="676"/>
    </location>
</feature>
<dbReference type="Gene3D" id="3.30.420.40">
    <property type="match status" value="2"/>
</dbReference>
<dbReference type="InterPro" id="IPR029047">
    <property type="entry name" value="HSP70_peptide-bd_sf"/>
</dbReference>
<dbReference type="Gene3D" id="2.60.34.10">
    <property type="entry name" value="Substrate Binding Domain Of DNAk, Chain A, domain 1"/>
    <property type="match status" value="1"/>
</dbReference>
<dbReference type="EMBL" id="CYKH01001348">
    <property type="protein sequence ID" value="CUG86635.1"/>
    <property type="molecule type" value="Genomic_DNA"/>
</dbReference>
<dbReference type="Gene3D" id="3.90.640.10">
    <property type="entry name" value="Actin, Chain A, domain 4"/>
    <property type="match status" value="1"/>
</dbReference>
<dbReference type="GO" id="GO:0005524">
    <property type="term" value="F:ATP binding"/>
    <property type="evidence" value="ECO:0007669"/>
    <property type="project" value="UniProtKB-KW"/>
</dbReference>
<proteinExistence type="inferred from homology"/>
<dbReference type="SUPFAM" id="SSF53067">
    <property type="entry name" value="Actin-like ATPase domain"/>
    <property type="match status" value="2"/>
</dbReference>
<dbReference type="CDD" id="cd24028">
    <property type="entry name" value="ASKHA_NBD_HSP70_HSPA1-like"/>
    <property type="match status" value="1"/>
</dbReference>
<dbReference type="Gene3D" id="3.30.30.30">
    <property type="match status" value="1"/>
</dbReference>
<comment type="similarity">
    <text evidence="1 4">Belongs to the heat shock protein 70 family.</text>
</comment>
<dbReference type="FunFam" id="3.30.420.40:FF:000004">
    <property type="entry name" value="Molecular chaperone DnaK"/>
    <property type="match status" value="1"/>
</dbReference>
<dbReference type="GO" id="GO:0140662">
    <property type="term" value="F:ATP-dependent protein folding chaperone"/>
    <property type="evidence" value="ECO:0007669"/>
    <property type="project" value="InterPro"/>
</dbReference>
<keyword evidence="7" id="KW-1185">Reference proteome</keyword>
<dbReference type="PROSITE" id="PS00329">
    <property type="entry name" value="HSP70_2"/>
    <property type="match status" value="1"/>
</dbReference>
<dbReference type="OrthoDB" id="2401965at2759"/>
<dbReference type="PROSITE" id="PS01036">
    <property type="entry name" value="HSP70_3"/>
    <property type="match status" value="1"/>
</dbReference>
<gene>
    <name evidence="6" type="ORF">BSAL_06795</name>
</gene>
<sequence length="676" mass="73353">MQSTFEGAIGIDLGTTYSCVAVFLHNAVDVIPNDQGNRTTPSRIAFHNNQLLVGDAAFNLSARGATGVVYDAKRLIGRKFSDKEVKEDVKNWPFEVVATENDRVGVKVEHKGETLVLEPQQISAHLLTYLKQCAERHLGKKVVRAVITVPAYFNDAQRQATRDAGAIAGLDVIRIINEPTAAALCYGLGVGTALGAQGTDAAKNVLVFDFGGGTFDVSIITIDCGAFEVRSTAGDTHLGGQDVDQAVLKWFLDDCKKRHQADFTSNTKVKAKLRSIAEKVKRALSHSTQEEVACDGILPGGDDYVVTLSRAKFDEINAGVYKRCLDMVDRALKDASMKTTDIHEIVMVGGSSRIPKVRELVSQHFQNRQLCTGVNPDEAIAVGAAIQASILSTDAAQQSDKTAGVVLMDVVSLSLGLDVDEGHFDILIPRNTTIPYTKTKEFSTVYNNQTEVEVEVFEGERPLTKHNHKLGSFTLEGITKGKAGTPSIVVSLSVDANGILTVAATETKSSKTKNLVVDCKERLSTDAVNKMIEEAAKMRSSDKTEASFLLRTKEVESALVSLDEKRRKILAMSISSRKLEKLTSRCGFIEKALAWLQGPAREEEDDVLDGKVEKIWRLIQKADVTAKKLLLVAGKKSGKKRSRDDDDDDDEEAGDAGGDSEDDGSDDENDDDGDSD</sequence>
<dbReference type="OMA" id="IQINVTH"/>
<dbReference type="SUPFAM" id="SSF100920">
    <property type="entry name" value="Heat shock protein 70kD (HSP70), peptide-binding domain"/>
    <property type="match status" value="1"/>
</dbReference>
<dbReference type="Proteomes" id="UP000051952">
    <property type="component" value="Unassembled WGS sequence"/>
</dbReference>
<dbReference type="FunFam" id="3.90.640.10:FF:000003">
    <property type="entry name" value="Molecular chaperone DnaK"/>
    <property type="match status" value="1"/>
</dbReference>
<keyword evidence="3 4" id="KW-0067">ATP-binding</keyword>
<dbReference type="InterPro" id="IPR013126">
    <property type="entry name" value="Hsp_70_fam"/>
</dbReference>
<feature type="compositionally biased region" description="Acidic residues" evidence="5">
    <location>
        <begin position="645"/>
        <end position="676"/>
    </location>
</feature>
<protein>
    <submittedName>
        <fullName evidence="6">Heat shock protein 70, putative</fullName>
    </submittedName>
</protein>
<dbReference type="PANTHER" id="PTHR19375">
    <property type="entry name" value="HEAT SHOCK PROTEIN 70KDA"/>
    <property type="match status" value="1"/>
</dbReference>
<dbReference type="InterPro" id="IPR043129">
    <property type="entry name" value="ATPase_NBD"/>
</dbReference>
<evidence type="ECO:0000256" key="4">
    <source>
        <dbReference type="RuleBase" id="RU003322"/>
    </source>
</evidence>
<keyword evidence="6" id="KW-0346">Stress response</keyword>
<dbReference type="VEuPathDB" id="TriTrypDB:BSAL_06795"/>